<name>A0A4U2Z0D3_9BACI</name>
<protein>
    <submittedName>
        <fullName evidence="1">Uncharacterized protein</fullName>
    </submittedName>
</protein>
<dbReference type="Proteomes" id="UP000308744">
    <property type="component" value="Unassembled WGS sequence"/>
</dbReference>
<dbReference type="AlphaFoldDB" id="A0A4U2Z0D3"/>
<evidence type="ECO:0000313" key="1">
    <source>
        <dbReference type="EMBL" id="TKI66652.1"/>
    </source>
</evidence>
<dbReference type="EMBL" id="SZPU01000056">
    <property type="protein sequence ID" value="TKI66652.1"/>
    <property type="molecule type" value="Genomic_DNA"/>
</dbReference>
<keyword evidence="2" id="KW-1185">Reference proteome</keyword>
<comment type="caution">
    <text evidence="1">The sequence shown here is derived from an EMBL/GenBank/DDBJ whole genome shotgun (WGS) entry which is preliminary data.</text>
</comment>
<accession>A0A4U2Z0D3</accession>
<evidence type="ECO:0000313" key="2">
    <source>
        <dbReference type="Proteomes" id="UP000308744"/>
    </source>
</evidence>
<proteinExistence type="predicted"/>
<reference evidence="1 2" key="1">
    <citation type="submission" date="2019-04" db="EMBL/GenBank/DDBJ databases">
        <title>Lysinibacillus genome sequencing.</title>
        <authorList>
            <person name="Dunlap C."/>
        </authorList>
    </citation>
    <scope>NUCLEOTIDE SEQUENCE [LARGE SCALE GENOMIC DNA]</scope>
    <source>
        <strain evidence="1 2">CCTCC AB 2010389</strain>
    </source>
</reference>
<sequence length="61" mass="7035">MNRKYRYFISYFYTSGFANAEIRRATPITSIGDIVEVSKDIERNNAFADGSVVVISYQLFE</sequence>
<dbReference type="RefSeq" id="WP_107896599.1">
    <property type="nucleotide sequence ID" value="NZ_PYWM01000022.1"/>
</dbReference>
<gene>
    <name evidence="1" type="ORF">FC756_14600</name>
</gene>
<organism evidence="1 2">
    <name type="scientific">Lysinibacillus mangiferihumi</name>
    <dbReference type="NCBI Taxonomy" id="1130819"/>
    <lineage>
        <taxon>Bacteria</taxon>
        <taxon>Bacillati</taxon>
        <taxon>Bacillota</taxon>
        <taxon>Bacilli</taxon>
        <taxon>Bacillales</taxon>
        <taxon>Bacillaceae</taxon>
        <taxon>Lysinibacillus</taxon>
    </lineage>
</organism>